<reference evidence="2" key="1">
    <citation type="journal article" date="2023" name="Mol. Phylogenet. Evol.">
        <title>Genome-scale phylogeny and comparative genomics of the fungal order Sordariales.</title>
        <authorList>
            <person name="Hensen N."/>
            <person name="Bonometti L."/>
            <person name="Westerberg I."/>
            <person name="Brannstrom I.O."/>
            <person name="Guillou S."/>
            <person name="Cros-Aarteil S."/>
            <person name="Calhoun S."/>
            <person name="Haridas S."/>
            <person name="Kuo A."/>
            <person name="Mondo S."/>
            <person name="Pangilinan J."/>
            <person name="Riley R."/>
            <person name="LaButti K."/>
            <person name="Andreopoulos B."/>
            <person name="Lipzen A."/>
            <person name="Chen C."/>
            <person name="Yan M."/>
            <person name="Daum C."/>
            <person name="Ng V."/>
            <person name="Clum A."/>
            <person name="Steindorff A."/>
            <person name="Ohm R.A."/>
            <person name="Martin F."/>
            <person name="Silar P."/>
            <person name="Natvig D.O."/>
            <person name="Lalanne C."/>
            <person name="Gautier V."/>
            <person name="Ament-Velasquez S.L."/>
            <person name="Kruys A."/>
            <person name="Hutchinson M.I."/>
            <person name="Powell A.J."/>
            <person name="Barry K."/>
            <person name="Miller A.N."/>
            <person name="Grigoriev I.V."/>
            <person name="Debuchy R."/>
            <person name="Gladieux P."/>
            <person name="Hiltunen Thoren M."/>
            <person name="Johannesson H."/>
        </authorList>
    </citation>
    <scope>NUCLEOTIDE SEQUENCE</scope>
    <source>
        <strain evidence="2">CBS 232.78</strain>
    </source>
</reference>
<evidence type="ECO:0008006" key="4">
    <source>
        <dbReference type="Google" id="ProtNLM"/>
    </source>
</evidence>
<organism evidence="2 3">
    <name type="scientific">Podospora didyma</name>
    <dbReference type="NCBI Taxonomy" id="330526"/>
    <lineage>
        <taxon>Eukaryota</taxon>
        <taxon>Fungi</taxon>
        <taxon>Dikarya</taxon>
        <taxon>Ascomycota</taxon>
        <taxon>Pezizomycotina</taxon>
        <taxon>Sordariomycetes</taxon>
        <taxon>Sordariomycetidae</taxon>
        <taxon>Sordariales</taxon>
        <taxon>Podosporaceae</taxon>
        <taxon>Podospora</taxon>
    </lineage>
</organism>
<gene>
    <name evidence="2" type="ORF">B0H63DRAFT_518480</name>
</gene>
<evidence type="ECO:0000313" key="3">
    <source>
        <dbReference type="Proteomes" id="UP001285441"/>
    </source>
</evidence>
<evidence type="ECO:0000256" key="1">
    <source>
        <dbReference type="SAM" id="MobiDB-lite"/>
    </source>
</evidence>
<dbReference type="Proteomes" id="UP001285441">
    <property type="component" value="Unassembled WGS sequence"/>
</dbReference>
<protein>
    <recommendedName>
        <fullName evidence="4">Fungal N-terminal domain-containing protein</fullName>
    </recommendedName>
</protein>
<sequence>MFLIDLLEVLEGLAIIQKIISIAWLKQDAQGQYLDFWDEVKTLEQSLLTLFAVMREVQGKFPGECSQQSSAAAQGLTQVLGGFQDTLAECWKLLSKRQNYSEGRGAISNLKWYLFVKDDLDRLRDRIAFHNIKFFVDSTSSNFSLLKNTILSCTEWLGRRLQRLEASLQVNTDTQALVGSETGSLVSRERVAAAIVIPDSLDRILTVIAKRRHGSLTNIPLVDGLDEAVFCLDRATQWNIRRQRQESDHIGKAANIMRAYWLLNITKAANEYQTAISHASFGDFGRQLSEYGMSLPLFFAQLEEKIVLVYEKLLGEQNESHCAEDLKKVVEREKDIWVEHRQPGSSLDSQDPRDGKRVMRSRLFCGRSTTVKRHLEVYQQGEGCLTLITQAANSPDNRIYKTDLSLVHLGVRPVLSTTENLYAMIIKQNRTSANEPPDTASFLNIEDLFKFQELITGYKVVDDLSGASITCQYSRGDRRWMLWEGSQSTEKCRVQLWTSNKRPPTPSPVLRDSDSGYSTTPASPVQDSKVDGCGETFGTILEVPDCPRLVLFLSSRLLVIELNDEVNIKPDRCKCQVDDAAGEPNCKEVVMKSTRRYIGAKQATTTKAGPEAGYNLASAGRYQRRSLFKVNKLKLVTIEFASVEERMRFGKLVEDLKELHRVNRRGVH</sequence>
<dbReference type="AlphaFoldDB" id="A0AAE0U3I6"/>
<evidence type="ECO:0000313" key="2">
    <source>
        <dbReference type="EMBL" id="KAK3389244.1"/>
    </source>
</evidence>
<accession>A0AAE0U3I6</accession>
<reference evidence="2" key="2">
    <citation type="submission" date="2023-06" db="EMBL/GenBank/DDBJ databases">
        <authorList>
            <consortium name="Lawrence Berkeley National Laboratory"/>
            <person name="Haridas S."/>
            <person name="Hensen N."/>
            <person name="Bonometti L."/>
            <person name="Westerberg I."/>
            <person name="Brannstrom I.O."/>
            <person name="Guillou S."/>
            <person name="Cros-Aarteil S."/>
            <person name="Calhoun S."/>
            <person name="Kuo A."/>
            <person name="Mondo S."/>
            <person name="Pangilinan J."/>
            <person name="Riley R."/>
            <person name="LaButti K."/>
            <person name="Andreopoulos B."/>
            <person name="Lipzen A."/>
            <person name="Chen C."/>
            <person name="Yanf M."/>
            <person name="Daum C."/>
            <person name="Ng V."/>
            <person name="Clum A."/>
            <person name="Steindorff A."/>
            <person name="Ohm R."/>
            <person name="Martin F."/>
            <person name="Silar P."/>
            <person name="Natvig D."/>
            <person name="Lalanne C."/>
            <person name="Gautier V."/>
            <person name="Ament-velasquez S.L."/>
            <person name="Kruys A."/>
            <person name="Hutchinson M.I."/>
            <person name="Powell A.J."/>
            <person name="Barry K."/>
            <person name="Miller A.N."/>
            <person name="Grigoriev I.V."/>
            <person name="Debuchy R."/>
            <person name="Gladieux P."/>
            <person name="Thoren M.H."/>
            <person name="Johannesson H."/>
        </authorList>
    </citation>
    <scope>NUCLEOTIDE SEQUENCE</scope>
    <source>
        <strain evidence="2">CBS 232.78</strain>
    </source>
</reference>
<feature type="compositionally biased region" description="Polar residues" evidence="1">
    <location>
        <begin position="515"/>
        <end position="526"/>
    </location>
</feature>
<comment type="caution">
    <text evidence="2">The sequence shown here is derived from an EMBL/GenBank/DDBJ whole genome shotgun (WGS) entry which is preliminary data.</text>
</comment>
<name>A0AAE0U3I6_9PEZI</name>
<proteinExistence type="predicted"/>
<feature type="region of interest" description="Disordered" evidence="1">
    <location>
        <begin position="498"/>
        <end position="528"/>
    </location>
</feature>
<dbReference type="EMBL" id="JAULSW010000002">
    <property type="protein sequence ID" value="KAK3389244.1"/>
    <property type="molecule type" value="Genomic_DNA"/>
</dbReference>
<keyword evidence="3" id="KW-1185">Reference proteome</keyword>